<evidence type="ECO:0000256" key="4">
    <source>
        <dbReference type="ARBA" id="ARBA00023163"/>
    </source>
</evidence>
<protein>
    <submittedName>
        <fullName evidence="6">RNA polymerase sigma factor</fullName>
    </submittedName>
</protein>
<reference evidence="7" key="1">
    <citation type="submission" date="2018-02" db="EMBL/GenBank/DDBJ databases">
        <authorList>
            <person name="Hausmann B."/>
        </authorList>
    </citation>
    <scope>NUCLEOTIDE SEQUENCE [LARGE SCALE GENOMIC DNA]</scope>
    <source>
        <strain evidence="7">Peat soil MAG SbA1</strain>
    </source>
</reference>
<dbReference type="InterPro" id="IPR036388">
    <property type="entry name" value="WH-like_DNA-bd_sf"/>
</dbReference>
<dbReference type="SUPFAM" id="SSF88659">
    <property type="entry name" value="Sigma3 and sigma4 domains of RNA polymerase sigma factors"/>
    <property type="match status" value="1"/>
</dbReference>
<evidence type="ECO:0000313" key="7">
    <source>
        <dbReference type="Proteomes" id="UP000238701"/>
    </source>
</evidence>
<dbReference type="NCBIfam" id="TIGR02999">
    <property type="entry name" value="Sig-70_X6"/>
    <property type="match status" value="1"/>
</dbReference>
<accession>A0A2U3K8J0</accession>
<evidence type="ECO:0000256" key="1">
    <source>
        <dbReference type="ARBA" id="ARBA00010641"/>
    </source>
</evidence>
<dbReference type="InterPro" id="IPR011517">
    <property type="entry name" value="RNA_pol_sigma70_ECF-like"/>
</dbReference>
<dbReference type="Gene3D" id="1.10.10.10">
    <property type="entry name" value="Winged helix-like DNA-binding domain superfamily/Winged helix DNA-binding domain"/>
    <property type="match status" value="1"/>
</dbReference>
<dbReference type="Proteomes" id="UP000238701">
    <property type="component" value="Unassembled WGS sequence"/>
</dbReference>
<evidence type="ECO:0000259" key="5">
    <source>
        <dbReference type="Pfam" id="PF07638"/>
    </source>
</evidence>
<gene>
    <name evidence="6" type="ORF">SBA1_1460011</name>
</gene>
<sequence>MGSAISSLIVAAERGDRPAAEALFAALYSELHRLAKRELARSGLPVTLSATTLLHEAYLDMAARDGPSFPDRARFMGYAARVMRGLIIDHARERHAQKHGGLFEITSLDTTAMANAVDHRELVGISETLDELGKVEPALAEIVDLKFFCGFSFAEIAAMRDVSERTVQRNWEKARIYLHRKIRADLSL</sequence>
<dbReference type="GO" id="GO:0006352">
    <property type="term" value="P:DNA-templated transcription initiation"/>
    <property type="evidence" value="ECO:0007669"/>
    <property type="project" value="InterPro"/>
</dbReference>
<dbReference type="NCBIfam" id="TIGR02937">
    <property type="entry name" value="sigma70-ECF"/>
    <property type="match status" value="1"/>
</dbReference>
<dbReference type="Gene3D" id="1.10.1740.10">
    <property type="match status" value="1"/>
</dbReference>
<dbReference type="InterPro" id="IPR014284">
    <property type="entry name" value="RNA_pol_sigma-70_dom"/>
</dbReference>
<dbReference type="SUPFAM" id="SSF88946">
    <property type="entry name" value="Sigma2 domain of RNA polymerase sigma factors"/>
    <property type="match status" value="1"/>
</dbReference>
<evidence type="ECO:0000313" key="6">
    <source>
        <dbReference type="EMBL" id="SPF35880.1"/>
    </source>
</evidence>
<evidence type="ECO:0000256" key="3">
    <source>
        <dbReference type="ARBA" id="ARBA00023082"/>
    </source>
</evidence>
<dbReference type="InterPro" id="IPR013325">
    <property type="entry name" value="RNA_pol_sigma_r2"/>
</dbReference>
<comment type="similarity">
    <text evidence="1">Belongs to the sigma-70 factor family. ECF subfamily.</text>
</comment>
<proteinExistence type="inferred from homology"/>
<feature type="domain" description="RNA polymerase sigma-70 ECF-like HTH" evidence="5">
    <location>
        <begin position="4"/>
        <end position="183"/>
    </location>
</feature>
<organism evidence="6 7">
    <name type="scientific">Candidatus Sulfotelmatobacter kueseliae</name>
    <dbReference type="NCBI Taxonomy" id="2042962"/>
    <lineage>
        <taxon>Bacteria</taxon>
        <taxon>Pseudomonadati</taxon>
        <taxon>Acidobacteriota</taxon>
        <taxon>Terriglobia</taxon>
        <taxon>Terriglobales</taxon>
        <taxon>Candidatus Korobacteraceae</taxon>
        <taxon>Candidatus Sulfotelmatobacter</taxon>
    </lineage>
</organism>
<dbReference type="EMBL" id="OMOD01000053">
    <property type="protein sequence ID" value="SPF35880.1"/>
    <property type="molecule type" value="Genomic_DNA"/>
</dbReference>
<keyword evidence="2" id="KW-0805">Transcription regulation</keyword>
<dbReference type="GO" id="GO:0016987">
    <property type="term" value="F:sigma factor activity"/>
    <property type="evidence" value="ECO:0007669"/>
    <property type="project" value="UniProtKB-KW"/>
</dbReference>
<keyword evidence="3" id="KW-0731">Sigma factor</keyword>
<dbReference type="PANTHER" id="PTHR43133:SF39">
    <property type="entry name" value="SIMILAR TO RNA POLYMERASE SIGMA-E FACTOR"/>
    <property type="match status" value="1"/>
</dbReference>
<dbReference type="InterPro" id="IPR053812">
    <property type="entry name" value="HTH_Sigma70_ECF-like"/>
</dbReference>
<dbReference type="InterPro" id="IPR013324">
    <property type="entry name" value="RNA_pol_sigma_r3/r4-like"/>
</dbReference>
<evidence type="ECO:0000256" key="2">
    <source>
        <dbReference type="ARBA" id="ARBA00023015"/>
    </source>
</evidence>
<dbReference type="Pfam" id="PF07638">
    <property type="entry name" value="Sigma70_ECF"/>
    <property type="match status" value="1"/>
</dbReference>
<name>A0A2U3K8J0_9BACT</name>
<dbReference type="AlphaFoldDB" id="A0A2U3K8J0"/>
<dbReference type="PANTHER" id="PTHR43133">
    <property type="entry name" value="RNA POLYMERASE ECF-TYPE SIGMA FACTO"/>
    <property type="match status" value="1"/>
</dbReference>
<keyword evidence="4" id="KW-0804">Transcription</keyword>
<dbReference type="InterPro" id="IPR039425">
    <property type="entry name" value="RNA_pol_sigma-70-like"/>
</dbReference>